<dbReference type="RefSeq" id="YP_784254.1">
    <property type="nucleotide sequence ID" value="NC_008030.1"/>
</dbReference>
<dbReference type="Proteomes" id="UP000011300">
    <property type="component" value="Segment"/>
</dbReference>
<name>Q070I7_CPRVZ</name>
<protein>
    <submittedName>
        <fullName evidence="1">E2L/OIL-like protein</fullName>
    </submittedName>
</protein>
<accession>Q070I7</accession>
<dbReference type="EMBL" id="DQ356948">
    <property type="protein sequence ID" value="ABJ08955.1"/>
    <property type="molecule type" value="Genomic_DNA"/>
</dbReference>
<evidence type="ECO:0000313" key="2">
    <source>
        <dbReference type="Proteomes" id="UP000011300"/>
    </source>
</evidence>
<reference evidence="1 2" key="1">
    <citation type="journal article" date="2006" name="J. Virol.">
        <title>Genome of crocodilepox virus.</title>
        <authorList>
            <person name="Afonso C.L."/>
            <person name="Tulman E.R."/>
            <person name="Delhon G."/>
            <person name="Lu Z."/>
            <person name="Viljoen G.J."/>
            <person name="Wallace D.B."/>
            <person name="Kutish G.F."/>
            <person name="Rock D.L."/>
        </authorList>
    </citation>
    <scope>NUCLEOTIDE SEQUENCE [LARGE SCALE GENOMIC DNA]</scope>
    <source>
        <strain evidence="2">Isolate Crocodylus niloticus/Zimbabwe/Ume/2001</strain>
    </source>
</reference>
<dbReference type="GeneID" id="4363327"/>
<gene>
    <name evidence="1" type="ORF">CRV064</name>
</gene>
<sequence>MNALPEHLRAAVLALVDCDFEFGHLCPNTLVSLRAAGIYRGFLPKSEYERVVYKYGLGSIFFFEPEDCSPVDLINFLRVNPAAAGVRPVPDYIDRWLYEILNYGCSRLLTSLLPQKVSDRALVAIVRRIVAQYRIPLASLAIRNVRLLELMDVEPLDGAAIESLFKTNEREKIDAIYRTQPIEPRLLMNFAARYGAVPNNMGMLSLSLRDISLAAKATRRFAFKFQTERYLPCDVLTHPRFLKLTEPVYQPPDFVHLNRSTAVMILRDPSLLRLHNVRRPTFTRFLVENPIVAATNPNVALSFIPKRLVSENLAVYLIKTCTEIITAFKRVTSKMLETMLSVRRFSMSAVRGKIDVDQLKIRISAIMDVYRLSIEEAIELDVLPQYTCRYYYDPNFIPQIIAAPISKELKHVLIRSFPDEKLHDSMTTSIGKMMRAIQLRSYSVPFPVYALVEPVPVKMELPETATVRGDTLYTEGYCVRVCSPFNNEAYREQALTAYVRSNNVPLRSATMPQIAEAVIFTRKLADGNVECSMGVVKNYISPGAVPPTGEAKFLFFFMDAVRLLECGIAVCCLENWYPYNHNLLVGSEKPIVASKDVCIDWGRYQFLSEIAYCDSRMATVFNTNCYYPACFAYCTYVARYLTATYVAYRNVSRSSDGANFMLTLLIGAFCNVTGLEEREAFSDMSVDRAVASGDVKHHLFIPALVNIAAYLCYRRLDRFTRVVWNDTVETDTEITPVSVRSPTTDTSRVFRPSFI</sequence>
<proteinExistence type="predicted"/>
<dbReference type="Pfam" id="PF04497">
    <property type="entry name" value="Pox_E2-like"/>
    <property type="match status" value="2"/>
</dbReference>
<keyword evidence="2" id="KW-1185">Reference proteome</keyword>
<organism evidence="1 2">
    <name type="scientific">Nile crocodilepox virus (isolate Crocodylus niloticus/Zimbabwe/Ume/2001)</name>
    <name type="common">CRV</name>
    <dbReference type="NCBI Taxonomy" id="1289473"/>
    <lineage>
        <taxon>Viruses</taxon>
        <taxon>Varidnaviria</taxon>
        <taxon>Bamfordvirae</taxon>
        <taxon>Nucleocytoviricota</taxon>
        <taxon>Pokkesviricetes</taxon>
        <taxon>Chitovirales</taxon>
        <taxon>Poxviridae</taxon>
        <taxon>Chordopoxvirinae</taxon>
        <taxon>Crocodylidpoxvirus</taxon>
        <taxon>Crocodylidpoxvirus nilecrocodilepox</taxon>
        <taxon>Nile crocodilepox virus</taxon>
    </lineage>
</organism>
<dbReference type="KEGG" id="vg:4363327"/>
<dbReference type="InterPro" id="IPR021155">
    <property type="entry name" value="Poxvirus_E2/O1"/>
</dbReference>
<evidence type="ECO:0000313" key="1">
    <source>
        <dbReference type="EMBL" id="ABJ08955.1"/>
    </source>
</evidence>
<organismHost>
    <name type="scientific">Crocodylus porosus</name>
    <name type="common">Saltwater crocodile</name>
    <name type="synonym">Estuarine crocodile</name>
    <dbReference type="NCBI Taxonomy" id="8502"/>
</organismHost>
<organismHost>
    <name type="scientific">Crocodylus johnstoni</name>
    <name type="common">Australian freshwater crocodile</name>
    <dbReference type="NCBI Taxonomy" id="184234"/>
</organismHost>
<organismHost>
    <name type="scientific">Crocodylus niloticus</name>
    <name type="common">Nile crocodile</name>
    <name type="synonym">African crocodile</name>
    <dbReference type="NCBI Taxonomy" id="8501"/>
</organismHost>